<keyword evidence="3" id="KW-1185">Reference proteome</keyword>
<dbReference type="EMBL" id="AEJB01000138">
    <property type="protein sequence ID" value="ELP69530.1"/>
    <property type="molecule type" value="Genomic_DNA"/>
</dbReference>
<dbReference type="SUPFAM" id="SSF54427">
    <property type="entry name" value="NTF2-like"/>
    <property type="match status" value="1"/>
</dbReference>
<evidence type="ECO:0000313" key="3">
    <source>
        <dbReference type="Proteomes" id="UP000010931"/>
    </source>
</evidence>
<dbReference type="AlphaFoldDB" id="L7FFS6"/>
<organism evidence="2 3">
    <name type="scientific">Streptomyces turgidiscabies (strain Car8)</name>
    <dbReference type="NCBI Taxonomy" id="698760"/>
    <lineage>
        <taxon>Bacteria</taxon>
        <taxon>Bacillati</taxon>
        <taxon>Actinomycetota</taxon>
        <taxon>Actinomycetes</taxon>
        <taxon>Kitasatosporales</taxon>
        <taxon>Streptomycetaceae</taxon>
        <taxon>Streptomyces</taxon>
    </lineage>
</organism>
<dbReference type="InterPro" id="IPR032710">
    <property type="entry name" value="NTF2-like_dom_sf"/>
</dbReference>
<dbReference type="Pfam" id="PF13577">
    <property type="entry name" value="SnoaL_4"/>
    <property type="match status" value="1"/>
</dbReference>
<dbReference type="GeneID" id="97403502"/>
<gene>
    <name evidence="2" type="ORF">STRTUCAR8_00609</name>
</gene>
<name>L7FFS6_STRT8</name>
<evidence type="ECO:0000313" key="2">
    <source>
        <dbReference type="EMBL" id="ELP69530.1"/>
    </source>
</evidence>
<dbReference type="PATRIC" id="fig|698760.3.peg.1791"/>
<sequence>MEITNTLSSFARLADEGRLEELGNLFTADIEWSMPGAIWRGRAEVLSGLGSMRDLGHAGPDSGNRHVITNLEVYVDPDRATARSYFLLVSQGTPAAILAVGFCHDELLHEHGQWLIARREVTT</sequence>
<feature type="domain" description="SnoaL-like" evidence="1">
    <location>
        <begin position="2"/>
        <end position="119"/>
    </location>
</feature>
<proteinExistence type="predicted"/>
<evidence type="ECO:0000259" key="1">
    <source>
        <dbReference type="Pfam" id="PF13577"/>
    </source>
</evidence>
<dbReference type="Proteomes" id="UP000010931">
    <property type="component" value="Unassembled WGS sequence"/>
</dbReference>
<protein>
    <recommendedName>
        <fullName evidence="1">SnoaL-like domain-containing protein</fullName>
    </recommendedName>
</protein>
<accession>L7FFS6</accession>
<dbReference type="Gene3D" id="3.10.450.50">
    <property type="match status" value="1"/>
</dbReference>
<comment type="caution">
    <text evidence="2">The sequence shown here is derived from an EMBL/GenBank/DDBJ whole genome shotgun (WGS) entry which is preliminary data.</text>
</comment>
<dbReference type="RefSeq" id="WP_006375200.1">
    <property type="nucleotide sequence ID" value="NZ_AEJB01000138.1"/>
</dbReference>
<reference evidence="2 3" key="1">
    <citation type="journal article" date="2011" name="Plasmid">
        <title>Streptomyces turgidiscabies Car8 contains a modular pathogenicity island that shares virulence genes with other actinobacterial plant pathogens.</title>
        <authorList>
            <person name="Huguet-Tapia J.C."/>
            <person name="Badger J.H."/>
            <person name="Loria R."/>
            <person name="Pettis G.S."/>
        </authorList>
    </citation>
    <scope>NUCLEOTIDE SEQUENCE [LARGE SCALE GENOMIC DNA]</scope>
    <source>
        <strain evidence="2 3">Car8</strain>
    </source>
</reference>
<dbReference type="InterPro" id="IPR037401">
    <property type="entry name" value="SnoaL-like"/>
</dbReference>